<comment type="caution">
    <text evidence="1">The sequence shown here is derived from an EMBL/GenBank/DDBJ whole genome shotgun (WGS) entry which is preliminary data.</text>
</comment>
<name>A0A0F3GMB6_9BACT</name>
<dbReference type="Proteomes" id="UP000033423">
    <property type="component" value="Unassembled WGS sequence"/>
</dbReference>
<keyword evidence="2" id="KW-1185">Reference proteome</keyword>
<accession>A0A0F3GMB6</accession>
<proteinExistence type="predicted"/>
<organism evidence="1 2">
    <name type="scientific">Candidatus Magnetobacterium bavaricum</name>
    <dbReference type="NCBI Taxonomy" id="29290"/>
    <lineage>
        <taxon>Bacteria</taxon>
        <taxon>Pseudomonadati</taxon>
        <taxon>Nitrospirota</taxon>
        <taxon>Thermodesulfovibrionia</taxon>
        <taxon>Thermodesulfovibrionales</taxon>
        <taxon>Candidatus Magnetobacteriaceae</taxon>
        <taxon>Candidatus Magnetobacterium</taxon>
    </lineage>
</organism>
<dbReference type="AlphaFoldDB" id="A0A0F3GMB6"/>
<sequence length="74" mass="8310">MHCEHDFGGEKSLRRKSCGRFSEMPQIALCICGSPRQELKMASDSEGLRQVNSLSCDFRDKTLKMASDSEGLRL</sequence>
<evidence type="ECO:0000313" key="1">
    <source>
        <dbReference type="EMBL" id="KJU81808.1"/>
    </source>
</evidence>
<evidence type="ECO:0000313" key="2">
    <source>
        <dbReference type="Proteomes" id="UP000033423"/>
    </source>
</evidence>
<gene>
    <name evidence="1" type="ORF">MBAV_005997</name>
</gene>
<reference evidence="1 2" key="1">
    <citation type="submission" date="2015-02" db="EMBL/GenBank/DDBJ databases">
        <title>Single-cell genomics of uncultivated deep-branching MTB reveals a conserved set of magnetosome genes.</title>
        <authorList>
            <person name="Kolinko S."/>
            <person name="Richter M."/>
            <person name="Glockner F.O."/>
            <person name="Brachmann A."/>
            <person name="Schuler D."/>
        </authorList>
    </citation>
    <scope>NUCLEOTIDE SEQUENCE [LARGE SCALE GENOMIC DNA]</scope>
    <source>
        <strain evidence="1">TM-1</strain>
    </source>
</reference>
<protein>
    <submittedName>
        <fullName evidence="1">Uncharacterized protein</fullName>
    </submittedName>
</protein>
<dbReference type="EMBL" id="LACI01002549">
    <property type="protein sequence ID" value="KJU81808.1"/>
    <property type="molecule type" value="Genomic_DNA"/>
</dbReference>